<dbReference type="SUPFAM" id="SSF48179">
    <property type="entry name" value="6-phosphogluconate dehydrogenase C-terminal domain-like"/>
    <property type="match status" value="1"/>
</dbReference>
<comment type="caution">
    <text evidence="14">The sequence shown here is derived from an EMBL/GenBank/DDBJ whole genome shotgun (WGS) entry which is preliminary data.</text>
</comment>
<feature type="binding site" evidence="9">
    <location>
        <position position="192"/>
    </location>
    <ligand>
        <name>sn-glycerol 3-phosphate</name>
        <dbReference type="ChEBI" id="CHEBI:57597"/>
    </ligand>
</feature>
<comment type="catalytic activity">
    <reaction evidence="9 11">
        <text>sn-glycerol 3-phosphate + NADP(+) = dihydroxyacetone phosphate + NADPH + H(+)</text>
        <dbReference type="Rhea" id="RHEA:11096"/>
        <dbReference type="ChEBI" id="CHEBI:15378"/>
        <dbReference type="ChEBI" id="CHEBI:57597"/>
        <dbReference type="ChEBI" id="CHEBI:57642"/>
        <dbReference type="ChEBI" id="CHEBI:57783"/>
        <dbReference type="ChEBI" id="CHEBI:58349"/>
        <dbReference type="EC" id="1.1.1.94"/>
    </reaction>
</comment>
<keyword evidence="9" id="KW-0547">Nucleotide-binding</keyword>
<reference evidence="15" key="1">
    <citation type="journal article" date="2019" name="Int. J. Syst. Evol. Microbiol.">
        <title>The Global Catalogue of Microorganisms (GCM) 10K type strain sequencing project: providing services to taxonomists for standard genome sequencing and annotation.</title>
        <authorList>
            <consortium name="The Broad Institute Genomics Platform"/>
            <consortium name="The Broad Institute Genome Sequencing Center for Infectious Disease"/>
            <person name="Wu L."/>
            <person name="Ma J."/>
        </authorList>
    </citation>
    <scope>NUCLEOTIDE SEQUENCE [LARGE SCALE GENOMIC DNA]</scope>
    <source>
        <strain evidence="15">TISTR 2241</strain>
    </source>
</reference>
<evidence type="ECO:0000256" key="6">
    <source>
        <dbReference type="ARBA" id="ARBA00023098"/>
    </source>
</evidence>
<feature type="binding site" evidence="9">
    <location>
        <position position="282"/>
    </location>
    <ligand>
        <name>NADPH</name>
        <dbReference type="ChEBI" id="CHEBI:57783"/>
    </ligand>
</feature>
<evidence type="ECO:0000259" key="13">
    <source>
        <dbReference type="Pfam" id="PF07479"/>
    </source>
</evidence>
<evidence type="ECO:0000256" key="4">
    <source>
        <dbReference type="ARBA" id="ARBA00023002"/>
    </source>
</evidence>
<dbReference type="NCBIfam" id="NF000942">
    <property type="entry name" value="PRK00094.1-4"/>
    <property type="match status" value="1"/>
</dbReference>
<comment type="catalytic activity">
    <reaction evidence="9">
        <text>sn-glycerol 3-phosphate + NAD(+) = dihydroxyacetone phosphate + NADH + H(+)</text>
        <dbReference type="Rhea" id="RHEA:11092"/>
        <dbReference type="ChEBI" id="CHEBI:15378"/>
        <dbReference type="ChEBI" id="CHEBI:57540"/>
        <dbReference type="ChEBI" id="CHEBI:57597"/>
        <dbReference type="ChEBI" id="CHEBI:57642"/>
        <dbReference type="ChEBI" id="CHEBI:57945"/>
        <dbReference type="EC" id="1.1.1.94"/>
    </reaction>
</comment>
<feature type="binding site" evidence="9">
    <location>
        <position position="257"/>
    </location>
    <ligand>
        <name>sn-glycerol 3-phosphate</name>
        <dbReference type="ChEBI" id="CHEBI:57597"/>
    </ligand>
</feature>
<dbReference type="PANTHER" id="PTHR11728:SF1">
    <property type="entry name" value="GLYCEROL-3-PHOSPHATE DEHYDROGENASE [NAD(+)] 2, CHLOROPLASTIC"/>
    <property type="match status" value="1"/>
</dbReference>
<dbReference type="InterPro" id="IPR008927">
    <property type="entry name" value="6-PGluconate_DH-like_C_sf"/>
</dbReference>
<evidence type="ECO:0000256" key="7">
    <source>
        <dbReference type="ARBA" id="ARBA00023209"/>
    </source>
</evidence>
<gene>
    <name evidence="9" type="primary">gpsA</name>
    <name evidence="14" type="ORF">ACFSTF_10090</name>
</gene>
<evidence type="ECO:0000259" key="12">
    <source>
        <dbReference type="Pfam" id="PF01210"/>
    </source>
</evidence>
<dbReference type="Pfam" id="PF07479">
    <property type="entry name" value="NAD_Gly3P_dh_C"/>
    <property type="match status" value="1"/>
</dbReference>
<keyword evidence="7 9" id="KW-0594">Phospholipid biosynthesis</keyword>
<dbReference type="PANTHER" id="PTHR11728">
    <property type="entry name" value="GLYCEROL-3-PHOSPHATE DEHYDROGENASE"/>
    <property type="match status" value="1"/>
</dbReference>
<keyword evidence="15" id="KW-1185">Reference proteome</keyword>
<evidence type="ECO:0000256" key="1">
    <source>
        <dbReference type="ARBA" id="ARBA00011009"/>
    </source>
</evidence>
<sequence length="346" mass="37628">MKKVAVIGSGSWGTALSMVLADNGYSVQLWGHRQNQIDEINSSHTNQRYLPGITLSDQIIASSDMKLVLKEVDMVLIVVPTKAMREVLTNIRENLDHSVIFVHGSKGIEPGSSKRISELIEEEIPNDKRQGVVVLSGPSHAEEVCLRHPTTVAVASHSLEAARKVQDAFINNHFRVYTNDDIVGVEIGGALKNIIALGAGISDGLGYGDNAKAALITRGLAEIARLGTKLGANPLTFIGLAGMGDLIVTCTSIHSRNWRCGHLLGKDHTLEEALNEMGMVVEGVRTTKAAYLLAQQENVELPITTAIYNVLFEGKSPKQAVDELMNRDKKDEIGPLFEMLQDKFSQ</sequence>
<feature type="binding site" evidence="9">
    <location>
        <position position="256"/>
    </location>
    <ligand>
        <name>NADPH</name>
        <dbReference type="ChEBI" id="CHEBI:57783"/>
    </ligand>
</feature>
<keyword evidence="2 9" id="KW-0444">Lipid biosynthesis</keyword>
<feature type="binding site" evidence="9">
    <location>
        <position position="141"/>
    </location>
    <ligand>
        <name>NADPH</name>
        <dbReference type="ChEBI" id="CHEBI:57783"/>
    </ligand>
</feature>
<evidence type="ECO:0000256" key="2">
    <source>
        <dbReference type="ARBA" id="ARBA00022516"/>
    </source>
</evidence>
<dbReference type="InterPro" id="IPR006109">
    <property type="entry name" value="G3P_DH_NAD-dep_C"/>
</dbReference>
<name>A0ABW5PS60_9BACI</name>
<keyword evidence="5 9" id="KW-0520">NAD</keyword>
<evidence type="ECO:0000256" key="11">
    <source>
        <dbReference type="RuleBase" id="RU000439"/>
    </source>
</evidence>
<feature type="domain" description="Glycerol-3-phosphate dehydrogenase NAD-dependent N-terminal" evidence="12">
    <location>
        <begin position="3"/>
        <end position="161"/>
    </location>
</feature>
<feature type="binding site" evidence="9">
    <location>
        <position position="11"/>
    </location>
    <ligand>
        <name>NADPH</name>
        <dbReference type="ChEBI" id="CHEBI:57783"/>
    </ligand>
</feature>
<dbReference type="RefSeq" id="WP_141190565.1">
    <property type="nucleotide sequence ID" value="NZ_JBHUMR010000013.1"/>
</dbReference>
<feature type="binding site" evidence="9">
    <location>
        <position position="49"/>
    </location>
    <ligand>
        <name>NADPH</name>
        <dbReference type="ChEBI" id="CHEBI:57783"/>
    </ligand>
</feature>
<dbReference type="InterPro" id="IPR036291">
    <property type="entry name" value="NAD(P)-bd_dom_sf"/>
</dbReference>
<feature type="domain" description="Glycerol-3-phosphate dehydrogenase NAD-dependent C-terminal" evidence="13">
    <location>
        <begin position="181"/>
        <end position="321"/>
    </location>
</feature>
<evidence type="ECO:0000313" key="14">
    <source>
        <dbReference type="EMBL" id="MFD2617653.1"/>
    </source>
</evidence>
<organism evidence="14 15">
    <name type="scientific">Terrilactibacillus laevilacticus</name>
    <dbReference type="NCBI Taxonomy" id="1380157"/>
    <lineage>
        <taxon>Bacteria</taxon>
        <taxon>Bacillati</taxon>
        <taxon>Bacillota</taxon>
        <taxon>Bacilli</taxon>
        <taxon>Bacillales</taxon>
        <taxon>Bacillaceae</taxon>
        <taxon>Terrilactibacillus</taxon>
    </lineage>
</organism>
<feature type="binding site" evidence="9">
    <location>
        <position position="139"/>
    </location>
    <ligand>
        <name>sn-glycerol 3-phosphate</name>
        <dbReference type="ChEBI" id="CHEBI:57597"/>
    </ligand>
</feature>
<feature type="binding site" evidence="9">
    <location>
        <position position="32"/>
    </location>
    <ligand>
        <name>NADPH</name>
        <dbReference type="ChEBI" id="CHEBI:57783"/>
    </ligand>
</feature>
<dbReference type="PRINTS" id="PR00077">
    <property type="entry name" value="GPDHDRGNASE"/>
</dbReference>
<keyword evidence="9" id="KW-0963">Cytoplasm</keyword>
<feature type="binding site" evidence="9">
    <location>
        <position position="12"/>
    </location>
    <ligand>
        <name>NADPH</name>
        <dbReference type="ChEBI" id="CHEBI:57783"/>
    </ligand>
</feature>
<evidence type="ECO:0000256" key="9">
    <source>
        <dbReference type="HAMAP-Rule" id="MF_00394"/>
    </source>
</evidence>
<dbReference type="InterPro" id="IPR006168">
    <property type="entry name" value="G3P_DH_NAD-dep"/>
</dbReference>
<feature type="active site" description="Proton acceptor" evidence="9">
    <location>
        <position position="192"/>
    </location>
</feature>
<dbReference type="GO" id="GO:0047952">
    <property type="term" value="F:glycerol-3-phosphate dehydrogenase [NAD(P)+] activity"/>
    <property type="evidence" value="ECO:0007669"/>
    <property type="project" value="UniProtKB-EC"/>
</dbReference>
<dbReference type="PROSITE" id="PS00957">
    <property type="entry name" value="NAD_G3PDH"/>
    <property type="match status" value="1"/>
</dbReference>
<evidence type="ECO:0000313" key="15">
    <source>
        <dbReference type="Proteomes" id="UP001597458"/>
    </source>
</evidence>
<dbReference type="Gene3D" id="1.10.1040.10">
    <property type="entry name" value="N-(1-d-carboxylethyl)-l-norvaline Dehydrogenase, domain 2"/>
    <property type="match status" value="1"/>
</dbReference>
<feature type="binding site" evidence="9">
    <location>
        <position position="106"/>
    </location>
    <ligand>
        <name>sn-glycerol 3-phosphate</name>
        <dbReference type="ChEBI" id="CHEBI:57597"/>
    </ligand>
</feature>
<feature type="binding site" evidence="9">
    <location>
        <position position="280"/>
    </location>
    <ligand>
        <name>NADPH</name>
        <dbReference type="ChEBI" id="CHEBI:57783"/>
    </ligand>
</feature>
<dbReference type="InterPro" id="IPR013328">
    <property type="entry name" value="6PGD_dom2"/>
</dbReference>
<proteinExistence type="inferred from homology"/>
<feature type="binding site" evidence="9">
    <location>
        <position position="106"/>
    </location>
    <ligand>
        <name>NADPH</name>
        <dbReference type="ChEBI" id="CHEBI:57783"/>
    </ligand>
</feature>
<dbReference type="HAMAP" id="MF_00394">
    <property type="entry name" value="NAD_Glyc3P_dehydrog"/>
    <property type="match status" value="1"/>
</dbReference>
<dbReference type="EMBL" id="JBHUMR010000013">
    <property type="protein sequence ID" value="MFD2617653.1"/>
    <property type="molecule type" value="Genomic_DNA"/>
</dbReference>
<feature type="binding site" evidence="9">
    <location>
        <position position="245"/>
    </location>
    <ligand>
        <name>sn-glycerol 3-phosphate</name>
        <dbReference type="ChEBI" id="CHEBI:57597"/>
    </ligand>
</feature>
<evidence type="ECO:0000256" key="3">
    <source>
        <dbReference type="ARBA" id="ARBA00022857"/>
    </source>
</evidence>
<keyword evidence="3 9" id="KW-0521">NADP</keyword>
<comment type="pathway">
    <text evidence="9">Membrane lipid metabolism; glycerophospholipid metabolism.</text>
</comment>
<dbReference type="InterPro" id="IPR011128">
    <property type="entry name" value="G3P_DH_NAD-dep_N"/>
</dbReference>
<comment type="subcellular location">
    <subcellularLocation>
        <location evidence="9">Cytoplasm</location>
    </subcellularLocation>
</comment>
<dbReference type="EC" id="1.1.1.94" evidence="9"/>
<feature type="binding site" evidence="9">
    <location>
        <position position="255"/>
    </location>
    <ligand>
        <name>sn-glycerol 3-phosphate</name>
        <dbReference type="ChEBI" id="CHEBI:57597"/>
    </ligand>
</feature>
<dbReference type="Gene3D" id="3.40.50.720">
    <property type="entry name" value="NAD(P)-binding Rossmann-like Domain"/>
    <property type="match status" value="1"/>
</dbReference>
<evidence type="ECO:0000256" key="5">
    <source>
        <dbReference type="ARBA" id="ARBA00023027"/>
    </source>
</evidence>
<dbReference type="NCBIfam" id="NF000941">
    <property type="entry name" value="PRK00094.1-3"/>
    <property type="match status" value="1"/>
</dbReference>
<keyword evidence="8 9" id="KW-1208">Phospholipid metabolism</keyword>
<evidence type="ECO:0000256" key="8">
    <source>
        <dbReference type="ARBA" id="ARBA00023264"/>
    </source>
</evidence>
<dbReference type="SUPFAM" id="SSF51735">
    <property type="entry name" value="NAD(P)-binding Rossmann-fold domains"/>
    <property type="match status" value="1"/>
</dbReference>
<protein>
    <recommendedName>
        <fullName evidence="9">Glycerol-3-phosphate dehydrogenase [NAD(P)+]</fullName>
        <ecNumber evidence="9">1.1.1.94</ecNumber>
    </recommendedName>
    <alternativeName>
        <fullName evidence="9">NAD(P)(+)-dependent glycerol-3-phosphate dehydrogenase</fullName>
    </alternativeName>
    <alternativeName>
        <fullName evidence="9">NAD(P)H-dependent dihydroxyacetone-phosphate reductase</fullName>
    </alternativeName>
</protein>
<feature type="binding site" evidence="9">
    <location>
        <position position="33"/>
    </location>
    <ligand>
        <name>NADPH</name>
        <dbReference type="ChEBI" id="CHEBI:57783"/>
    </ligand>
</feature>
<dbReference type="Pfam" id="PF01210">
    <property type="entry name" value="NAD_Gly3P_dh_N"/>
    <property type="match status" value="1"/>
</dbReference>
<dbReference type="Proteomes" id="UP001597458">
    <property type="component" value="Unassembled WGS sequence"/>
</dbReference>
<accession>A0ABW5PS60</accession>
<feature type="binding site" evidence="9">
    <location>
        <position position="256"/>
    </location>
    <ligand>
        <name>sn-glycerol 3-phosphate</name>
        <dbReference type="ChEBI" id="CHEBI:57597"/>
    </ligand>
</feature>
<comment type="function">
    <text evidence="9">Catalyzes the reduction of the glycolytic intermediate dihydroxyacetone phosphate (DHAP) to sn-glycerol 3-phosphate (G3P), the key precursor for phospholipid synthesis.</text>
</comment>
<feature type="binding site" evidence="9">
    <location>
        <position position="137"/>
    </location>
    <ligand>
        <name>sn-glycerol 3-phosphate</name>
        <dbReference type="ChEBI" id="CHEBI:57597"/>
    </ligand>
</feature>
<evidence type="ECO:0000256" key="10">
    <source>
        <dbReference type="RuleBase" id="RU000437"/>
    </source>
</evidence>
<dbReference type="PIRSF" id="PIRSF000114">
    <property type="entry name" value="Glycerol-3-P_dh"/>
    <property type="match status" value="1"/>
</dbReference>
<dbReference type="NCBIfam" id="NF000940">
    <property type="entry name" value="PRK00094.1-2"/>
    <property type="match status" value="1"/>
</dbReference>
<keyword evidence="4 9" id="KW-0560">Oxidoreductase</keyword>
<keyword evidence="6 9" id="KW-0443">Lipid metabolism</keyword>
<comment type="similarity">
    <text evidence="1 9 10">Belongs to the NAD-dependent glycerol-3-phosphate dehydrogenase family.</text>
</comment>